<gene>
    <name evidence="2" type="ORF">GKZ28_14410</name>
</gene>
<dbReference type="CDD" id="cd00093">
    <property type="entry name" value="HTH_XRE"/>
    <property type="match status" value="1"/>
</dbReference>
<dbReference type="PROSITE" id="PS50943">
    <property type="entry name" value="HTH_CROC1"/>
    <property type="match status" value="1"/>
</dbReference>
<accession>A0A964RNG3</accession>
<dbReference type="SUPFAM" id="SSF47413">
    <property type="entry name" value="lambda repressor-like DNA-binding domains"/>
    <property type="match status" value="1"/>
</dbReference>
<evidence type="ECO:0000259" key="1">
    <source>
        <dbReference type="PROSITE" id="PS50943"/>
    </source>
</evidence>
<organism evidence="2 3">
    <name type="scientific">Clostridium chromiireducens</name>
    <dbReference type="NCBI Taxonomy" id="225345"/>
    <lineage>
        <taxon>Bacteria</taxon>
        <taxon>Bacillati</taxon>
        <taxon>Bacillota</taxon>
        <taxon>Clostridia</taxon>
        <taxon>Eubacteriales</taxon>
        <taxon>Clostridiaceae</taxon>
        <taxon>Clostridium</taxon>
    </lineage>
</organism>
<dbReference type="GO" id="GO:0003677">
    <property type="term" value="F:DNA binding"/>
    <property type="evidence" value="ECO:0007669"/>
    <property type="project" value="InterPro"/>
</dbReference>
<evidence type="ECO:0000313" key="3">
    <source>
        <dbReference type="Proteomes" id="UP000656077"/>
    </source>
</evidence>
<dbReference type="EMBL" id="WSRQ01000023">
    <property type="protein sequence ID" value="MVX64887.1"/>
    <property type="molecule type" value="Genomic_DNA"/>
</dbReference>
<reference evidence="2" key="1">
    <citation type="submission" date="2019-12" db="EMBL/GenBank/DDBJ databases">
        <title>Microbes associate with the intestines of laboratory mice.</title>
        <authorList>
            <person name="Navarre W."/>
            <person name="Wong E."/>
        </authorList>
    </citation>
    <scope>NUCLEOTIDE SEQUENCE</scope>
    <source>
        <strain evidence="2">NM79_F5</strain>
    </source>
</reference>
<dbReference type="InterPro" id="IPR001387">
    <property type="entry name" value="Cro/C1-type_HTH"/>
</dbReference>
<dbReference type="AlphaFoldDB" id="A0A964RNG3"/>
<dbReference type="Proteomes" id="UP000656077">
    <property type="component" value="Unassembled WGS sequence"/>
</dbReference>
<evidence type="ECO:0000313" key="2">
    <source>
        <dbReference type="EMBL" id="MVX64887.1"/>
    </source>
</evidence>
<sequence length="160" mass="18515">MAGVLGVDKKYEGLSLGEFLKKLRIDKGKTINNMQIETGISKSYLSKLENNTKDNPSLDILKKLSNYYNIPFQVFQNFCDFNIGLEDGQVKDISELVMNLEYLFANIPVDIEFKLLFKNFIIYIESIMLKEAGRAEEFKVLELLDELRCKLEKLSREKTI</sequence>
<dbReference type="InterPro" id="IPR010982">
    <property type="entry name" value="Lambda_DNA-bd_dom_sf"/>
</dbReference>
<name>A0A964RNG3_9CLOT</name>
<dbReference type="SMART" id="SM00530">
    <property type="entry name" value="HTH_XRE"/>
    <property type="match status" value="1"/>
</dbReference>
<proteinExistence type="predicted"/>
<dbReference type="Gene3D" id="1.10.260.40">
    <property type="entry name" value="lambda repressor-like DNA-binding domains"/>
    <property type="match status" value="1"/>
</dbReference>
<dbReference type="Pfam" id="PF12844">
    <property type="entry name" value="HTH_19"/>
    <property type="match status" value="1"/>
</dbReference>
<protein>
    <submittedName>
        <fullName evidence="2">Helix-turn-helix domain-containing protein</fullName>
    </submittedName>
</protein>
<feature type="domain" description="HTH cro/C1-type" evidence="1">
    <location>
        <begin position="20"/>
        <end position="75"/>
    </location>
</feature>
<comment type="caution">
    <text evidence="2">The sequence shown here is derived from an EMBL/GenBank/DDBJ whole genome shotgun (WGS) entry which is preliminary data.</text>
</comment>